<sequence length="347" mass="39830">MATSKNAPSKKLDKVSQTNTLSKGVASASVTNKTKKSLTKVVVVETDSGEWVKPATGEKFYIDDEARFPEIAFEITTEIEPPYKWLWEISWEAKVSGLREKARGKLVQTFKEQGNFDQRAKTWDAKKIGKVIGGKLVVKVIVDKQVFKRTVYILGKQPTQKQVDDYLISKNAGSLSKLIKQESQHKHFILLDSEPIVSGDKGYGLAQLTTPPPTFEQIWQWRKHLDEAIKLFEIKRKIAKNYLGKKDRQYTNEMLEVEAISRWNGGEYHTYNDSKKTWERNPNILCDTATGNIGWDISAQKLNMGKTEAELRKRDKDQYSKMREGQTEEHPWHYSGVCYIDHVQKTN</sequence>
<reference evidence="1 2" key="1">
    <citation type="submission" date="2019-03" db="EMBL/GenBank/DDBJ databases">
        <title>Sapientia aquatica gen. nov., sp. nov., isolated from a crater lake.</title>
        <authorList>
            <person name="Felfoldi T."/>
            <person name="Szabo A."/>
            <person name="Toth E."/>
            <person name="Schumann P."/>
            <person name="Keki Z."/>
            <person name="Marialigeti K."/>
            <person name="Mathe I."/>
        </authorList>
    </citation>
    <scope>NUCLEOTIDE SEQUENCE [LARGE SCALE GENOMIC DNA]</scope>
    <source>
        <strain evidence="1 2">SA-152</strain>
    </source>
</reference>
<dbReference type="AlphaFoldDB" id="A0A4R5VM50"/>
<comment type="caution">
    <text evidence="1">The sequence shown here is derived from an EMBL/GenBank/DDBJ whole genome shotgun (WGS) entry which is preliminary data.</text>
</comment>
<dbReference type="EMBL" id="SMYL01000034">
    <property type="protein sequence ID" value="TDK58939.1"/>
    <property type="molecule type" value="Genomic_DNA"/>
</dbReference>
<evidence type="ECO:0000313" key="1">
    <source>
        <dbReference type="EMBL" id="TDK58939.1"/>
    </source>
</evidence>
<organism evidence="1 2">
    <name type="scientific">Sapientia aquatica</name>
    <dbReference type="NCBI Taxonomy" id="1549640"/>
    <lineage>
        <taxon>Bacteria</taxon>
        <taxon>Pseudomonadati</taxon>
        <taxon>Pseudomonadota</taxon>
        <taxon>Betaproteobacteria</taxon>
        <taxon>Burkholderiales</taxon>
        <taxon>Oxalobacteraceae</taxon>
        <taxon>Sapientia</taxon>
    </lineage>
</organism>
<name>A0A4R5VM50_9BURK</name>
<protein>
    <submittedName>
        <fullName evidence="1">Uncharacterized protein</fullName>
    </submittedName>
</protein>
<gene>
    <name evidence="1" type="ORF">E2I14_19105</name>
</gene>
<proteinExistence type="predicted"/>
<dbReference type="RefSeq" id="WP_133331525.1">
    <property type="nucleotide sequence ID" value="NZ_SMYL01000034.1"/>
</dbReference>
<dbReference type="OrthoDB" id="1550837at2"/>
<evidence type="ECO:0000313" key="2">
    <source>
        <dbReference type="Proteomes" id="UP000294829"/>
    </source>
</evidence>
<dbReference type="Proteomes" id="UP000294829">
    <property type="component" value="Unassembled WGS sequence"/>
</dbReference>
<keyword evidence="2" id="KW-1185">Reference proteome</keyword>
<accession>A0A4R5VM50</accession>